<dbReference type="Pfam" id="PF09997">
    <property type="entry name" value="DUF2238"/>
    <property type="match status" value="1"/>
</dbReference>
<comment type="caution">
    <text evidence="2">The sequence shown here is derived from an EMBL/GenBank/DDBJ whole genome shotgun (WGS) entry which is preliminary data.</text>
</comment>
<organism evidence="2 3">
    <name type="scientific">Lactobacillus delbrueckii</name>
    <dbReference type="NCBI Taxonomy" id="1584"/>
    <lineage>
        <taxon>Bacteria</taxon>
        <taxon>Bacillati</taxon>
        <taxon>Bacillota</taxon>
        <taxon>Bacilli</taxon>
        <taxon>Lactobacillales</taxon>
        <taxon>Lactobacillaceae</taxon>
        <taxon>Lactobacillus</taxon>
    </lineage>
</organism>
<evidence type="ECO:0008006" key="4">
    <source>
        <dbReference type="Google" id="ProtNLM"/>
    </source>
</evidence>
<protein>
    <recommendedName>
        <fullName evidence="4">Integral membrane protein</fullName>
    </recommendedName>
</protein>
<feature type="transmembrane region" description="Helical" evidence="1">
    <location>
        <begin position="37"/>
        <end position="57"/>
    </location>
</feature>
<reference evidence="2" key="1">
    <citation type="submission" date="2023-01" db="EMBL/GenBank/DDBJ databases">
        <title>Sequencing of the bacterial strains from artisanal fermented milk Matsoni.</title>
        <authorList>
            <person name="Rozman V."/>
            <person name="Accetto T."/>
            <person name="Bogovic Matijasic B."/>
        </authorList>
    </citation>
    <scope>NUCLEOTIDE SEQUENCE</scope>
    <source>
        <strain evidence="2">Lbl333</strain>
    </source>
</reference>
<proteinExistence type="predicted"/>
<keyword evidence="1" id="KW-1133">Transmembrane helix</keyword>
<sequence>MHKQSLALKFSFVFVVLSMAISLLTAAWQLAQGKSGSLLLVLETGASLLLVLLPALLSKWLRFYLPAFLYFFFLAFIYCAIYLGDAYHFYYIPYWDKFLHLISGALLFGLSWAILGYFKFKEELPAGFLCLYGVAFAVFCGVLWECYEFTCDGLFDMNLQRYLSAGRALAGRAALLDTMGDLIADLAGSLLFSCWSYWRLKNDRSWLKAFFFKKYSTDD</sequence>
<feature type="transmembrane region" description="Helical" evidence="1">
    <location>
        <begin position="98"/>
        <end position="118"/>
    </location>
</feature>
<evidence type="ECO:0000256" key="1">
    <source>
        <dbReference type="SAM" id="Phobius"/>
    </source>
</evidence>
<keyword evidence="1" id="KW-0812">Transmembrane</keyword>
<gene>
    <name evidence="2" type="ORF">PF586_05615</name>
</gene>
<dbReference type="Proteomes" id="UP001210502">
    <property type="component" value="Unassembled WGS sequence"/>
</dbReference>
<dbReference type="RefSeq" id="WP_260264415.1">
    <property type="nucleotide sequence ID" value="NZ_JAQIEY010000013.1"/>
</dbReference>
<feature type="transmembrane region" description="Helical" evidence="1">
    <location>
        <begin position="12"/>
        <end position="31"/>
    </location>
</feature>
<evidence type="ECO:0000313" key="2">
    <source>
        <dbReference type="EMBL" id="MDA3767940.1"/>
    </source>
</evidence>
<dbReference type="InterPro" id="IPR014509">
    <property type="entry name" value="YjdF-like"/>
</dbReference>
<accession>A0AAW5YWD9</accession>
<feature type="transmembrane region" description="Helical" evidence="1">
    <location>
        <begin position="69"/>
        <end position="92"/>
    </location>
</feature>
<dbReference type="EMBL" id="JAQIEY010000013">
    <property type="protein sequence ID" value="MDA3767940.1"/>
    <property type="molecule type" value="Genomic_DNA"/>
</dbReference>
<dbReference type="AlphaFoldDB" id="A0AAW5YWD9"/>
<evidence type="ECO:0000313" key="3">
    <source>
        <dbReference type="Proteomes" id="UP001210502"/>
    </source>
</evidence>
<keyword evidence="1" id="KW-0472">Membrane</keyword>
<feature type="transmembrane region" description="Helical" evidence="1">
    <location>
        <begin position="125"/>
        <end position="144"/>
    </location>
</feature>
<name>A0AAW5YWD9_9LACO</name>